<evidence type="ECO:0000259" key="2">
    <source>
        <dbReference type="Pfam" id="PF11330"/>
    </source>
</evidence>
<feature type="domain" description="30K viral movement protein core" evidence="3">
    <location>
        <begin position="97"/>
        <end position="208"/>
    </location>
</feature>
<evidence type="ECO:0000313" key="4">
    <source>
        <dbReference type="EMBL" id="DBA06900.1"/>
    </source>
</evidence>
<dbReference type="InterPro" id="IPR021479">
    <property type="entry name" value="30K_MP_C"/>
</dbReference>
<proteinExistence type="predicted"/>
<dbReference type="EMBL" id="BK062683">
    <property type="protein sequence ID" value="DBA06900.1"/>
    <property type="molecule type" value="Genomic_RNA"/>
</dbReference>
<evidence type="ECO:0000259" key="3">
    <source>
        <dbReference type="Pfam" id="PF17644"/>
    </source>
</evidence>
<sequence length="481" mass="55421">MDRQISRRGKEVCISRAHASDMLNEGFYNGKMNIIHLSSDMTEIDPSIEDVIMDYANVQKGIIKTAVSSITMKLKKEEHTKRLVIGGLKSLFNKVMPSRNFVRFEKVQILYIPLFQRNESDGQSGVITISLEDMGKENAGLDPVIEKVSFESHEMALIELSMDFFVAAKDLNNILVKMAVESIPIEGRSYGAINMFFFTHEEEIPIKTKKGVPKLIYLDPMMKPKDINQKTMFSKISSDVKKELEEKKKEFRRLETLRARERKKNCKKIEYIQESSSSDDSNINNIIDAGRKSISELMSVKQNNKNAMFTKSSRTFERPEGDKRLTCLDTASHTHLFFHGDAMPNKSIDYCGGVEKLMIEEGTILYKYHEREISMKNCGLFNEQCMKENIVSYSKLKEDGVINRMKSEDGTCYLMLDNKIILKCDENESGRMWIQDENYFVSKEFVSDFLNNYKLKYSHEFEGGLCYAVEAATEYYNNDKL</sequence>
<dbReference type="Pfam" id="PF17644">
    <property type="entry name" value="30K_MP_core"/>
    <property type="match status" value="1"/>
</dbReference>
<reference evidence="4" key="1">
    <citation type="journal article" date="2023" name="bioRxiv">
        <title>Expanding the repertoire of the plant infecting ophioviruses.</title>
        <authorList>
            <person name="Debat H."/>
            <person name="Garcia M.L."/>
            <person name="Bejerman N."/>
        </authorList>
    </citation>
    <scope>NUCLEOTIDE SEQUENCE</scope>
</reference>
<keyword evidence="1" id="KW-0175">Coiled coil</keyword>
<feature type="domain" description="30K viral movement protein C-terminal" evidence="2">
    <location>
        <begin position="226"/>
        <end position="456"/>
    </location>
</feature>
<feature type="coiled-coil region" evidence="1">
    <location>
        <begin position="237"/>
        <end position="264"/>
    </location>
</feature>
<name>A0A9N6YK41_9VIRU</name>
<protein>
    <submittedName>
        <fullName evidence="4">Movement protein</fullName>
    </submittedName>
</protein>
<dbReference type="Pfam" id="PF11330">
    <property type="entry name" value="30K_MP_C_Ter"/>
    <property type="match status" value="1"/>
</dbReference>
<organism evidence="4">
    <name type="scientific">Datura ophiovirus</name>
    <dbReference type="NCBI Taxonomy" id="2983939"/>
    <lineage>
        <taxon>Viruses</taxon>
        <taxon>Riboviria</taxon>
        <taxon>Orthornavirae</taxon>
        <taxon>Negarnaviricota</taxon>
        <taxon>Haploviricotina</taxon>
        <taxon>Milneviricetes</taxon>
        <taxon>Naedrevirales</taxon>
        <taxon>Aspiviridae</taxon>
        <taxon>Ophiovirus</taxon>
    </lineage>
</organism>
<dbReference type="InterPro" id="IPR041344">
    <property type="entry name" value="30K_MP_core"/>
</dbReference>
<evidence type="ECO:0000256" key="1">
    <source>
        <dbReference type="SAM" id="Coils"/>
    </source>
</evidence>
<accession>A0A9N6YK41</accession>